<dbReference type="EMBL" id="CAJPWZ010003296">
    <property type="protein sequence ID" value="CAG2256128.1"/>
    <property type="molecule type" value="Genomic_DNA"/>
</dbReference>
<sequence>MESKQANENMESNVTETLIDQLNMTLESVHLNDEELNMSIEDLDRSMGSLSVGSQMDRDEVSSQIGTSTDQLNGSLTIPTDEENTVEHTIFRHIDDINISGLENIEDSDDKDLESPNLSAIYSDSDTLSLGDEYEIRLEEDSENVREIEKIAWCY</sequence>
<gene>
    <name evidence="2" type="ORF">MEDL_67500</name>
</gene>
<accession>A0A8S3VG39</accession>
<protein>
    <submittedName>
        <fullName evidence="2">KIF21</fullName>
    </submittedName>
</protein>
<reference evidence="2" key="1">
    <citation type="submission" date="2021-03" db="EMBL/GenBank/DDBJ databases">
        <authorList>
            <person name="Bekaert M."/>
        </authorList>
    </citation>
    <scope>NUCLEOTIDE SEQUENCE</scope>
</reference>
<name>A0A8S3VG39_MYTED</name>
<evidence type="ECO:0000313" key="3">
    <source>
        <dbReference type="Proteomes" id="UP000683360"/>
    </source>
</evidence>
<evidence type="ECO:0000256" key="1">
    <source>
        <dbReference type="SAM" id="MobiDB-lite"/>
    </source>
</evidence>
<keyword evidence="3" id="KW-1185">Reference proteome</keyword>
<proteinExistence type="predicted"/>
<organism evidence="2 3">
    <name type="scientific">Mytilus edulis</name>
    <name type="common">Blue mussel</name>
    <dbReference type="NCBI Taxonomy" id="6550"/>
    <lineage>
        <taxon>Eukaryota</taxon>
        <taxon>Metazoa</taxon>
        <taxon>Spiralia</taxon>
        <taxon>Lophotrochozoa</taxon>
        <taxon>Mollusca</taxon>
        <taxon>Bivalvia</taxon>
        <taxon>Autobranchia</taxon>
        <taxon>Pteriomorphia</taxon>
        <taxon>Mytilida</taxon>
        <taxon>Mytiloidea</taxon>
        <taxon>Mytilidae</taxon>
        <taxon>Mytilinae</taxon>
        <taxon>Mytilus</taxon>
    </lineage>
</organism>
<dbReference type="OrthoDB" id="10502157at2759"/>
<comment type="caution">
    <text evidence="2">The sequence shown here is derived from an EMBL/GenBank/DDBJ whole genome shotgun (WGS) entry which is preliminary data.</text>
</comment>
<feature type="region of interest" description="Disordered" evidence="1">
    <location>
        <begin position="53"/>
        <end position="84"/>
    </location>
</feature>
<dbReference type="AlphaFoldDB" id="A0A8S3VG39"/>
<evidence type="ECO:0000313" key="2">
    <source>
        <dbReference type="EMBL" id="CAG2256128.1"/>
    </source>
</evidence>
<dbReference type="Proteomes" id="UP000683360">
    <property type="component" value="Unassembled WGS sequence"/>
</dbReference>
<feature type="compositionally biased region" description="Polar residues" evidence="1">
    <location>
        <begin position="62"/>
        <end position="78"/>
    </location>
</feature>